<evidence type="ECO:0000313" key="2">
    <source>
        <dbReference type="Proteomes" id="UP001241605"/>
    </source>
</evidence>
<dbReference type="RefSeq" id="WP_282301748.1">
    <property type="nucleotide sequence ID" value="NZ_CP124616.1"/>
</dbReference>
<gene>
    <name evidence="1" type="ORF">QF118_06105</name>
</gene>
<dbReference type="Proteomes" id="UP001241605">
    <property type="component" value="Chromosome"/>
</dbReference>
<keyword evidence="2" id="KW-1185">Reference proteome</keyword>
<sequence length="121" mass="13449">MMGEHQTFSINPRTGVQFGTAVRLTREFLSRHGSGLDDLLGRFHGIEGYSIRAAVEASCAPSSTTMELSLALEEVVDRLLSLQDEACHPQPVDEGRRLHVDAGLRWYAARFHDLARAARLM</sequence>
<protein>
    <submittedName>
        <fullName evidence="1">Uncharacterized protein</fullName>
    </submittedName>
</protein>
<proteinExistence type="predicted"/>
<name>A0ABY8QKF8_9RHOB</name>
<reference evidence="1 2" key="1">
    <citation type="submission" date="2023-05" db="EMBL/GenBank/DDBJ databases">
        <title>YMD87, complete Genome.</title>
        <authorList>
            <person name="Zhang J."/>
            <person name="Xu X."/>
        </authorList>
    </citation>
    <scope>NUCLEOTIDE SEQUENCE [LARGE SCALE GENOMIC DNA]</scope>
    <source>
        <strain evidence="1 2">YMD87</strain>
    </source>
</reference>
<dbReference type="EMBL" id="CP124616">
    <property type="protein sequence ID" value="WGW05115.1"/>
    <property type="molecule type" value="Genomic_DNA"/>
</dbReference>
<evidence type="ECO:0000313" key="1">
    <source>
        <dbReference type="EMBL" id="WGW05115.1"/>
    </source>
</evidence>
<organism evidence="1 2">
    <name type="scientific">Tropicibacter oceani</name>
    <dbReference type="NCBI Taxonomy" id="3058420"/>
    <lineage>
        <taxon>Bacteria</taxon>
        <taxon>Pseudomonadati</taxon>
        <taxon>Pseudomonadota</taxon>
        <taxon>Alphaproteobacteria</taxon>
        <taxon>Rhodobacterales</taxon>
        <taxon>Roseobacteraceae</taxon>
        <taxon>Tropicibacter</taxon>
    </lineage>
</organism>
<accession>A0ABY8QKF8</accession>